<feature type="transmembrane region" description="Helical" evidence="1">
    <location>
        <begin position="21"/>
        <end position="40"/>
    </location>
</feature>
<dbReference type="Gene3D" id="2.150.10.10">
    <property type="entry name" value="Serralysin-like metalloprotease, C-terminal"/>
    <property type="match status" value="2"/>
</dbReference>
<keyword evidence="4" id="KW-1185">Reference proteome</keyword>
<feature type="domain" description="Trimeric autotransporter adhesin YadA-like stalk" evidence="2">
    <location>
        <begin position="462"/>
        <end position="496"/>
    </location>
</feature>
<reference evidence="3 4" key="1">
    <citation type="submission" date="2012-03" db="EMBL/GenBank/DDBJ databases">
        <title>The Genome Sequence of Bartonella vinsonii subsp. arupensis str. Pm136co.</title>
        <authorList>
            <consortium name="The Broad Institute Genome Sequencing Platform"/>
            <consortium name="The Broad Institute Genome Sequencing Center for Infectious Disease"/>
            <person name="Feldgarden M."/>
            <person name="Kirby J."/>
            <person name="Kosoy M."/>
            <person name="Birtles R."/>
            <person name="Probert W.S."/>
            <person name="Chiaraviglio L."/>
            <person name="Young S.K."/>
            <person name="Zeng Q."/>
            <person name="Gargeya S."/>
            <person name="Fitzgerald M."/>
            <person name="Haas B."/>
            <person name="Abouelleil A."/>
            <person name="Alvarado L."/>
            <person name="Arachchi H.M."/>
            <person name="Berlin A."/>
            <person name="Chapman S.B."/>
            <person name="Gearin G."/>
            <person name="Goldberg J."/>
            <person name="Griggs A."/>
            <person name="Gujja S."/>
            <person name="Hansen M."/>
            <person name="Heiman D."/>
            <person name="Howarth C."/>
            <person name="Larimer J."/>
            <person name="Lui A."/>
            <person name="MacDonald P.J.P."/>
            <person name="McCowen C."/>
            <person name="Montmayeur A."/>
            <person name="Murphy C."/>
            <person name="Neiman D."/>
            <person name="Pearson M."/>
            <person name="Priest M."/>
            <person name="Roberts A."/>
            <person name="Saif S."/>
            <person name="Shea T."/>
            <person name="Sisk P."/>
            <person name="Stolte C."/>
            <person name="Sykes S."/>
            <person name="Wortman J."/>
            <person name="Nusbaum C."/>
            <person name="Birren B."/>
        </authorList>
    </citation>
    <scope>NUCLEOTIDE SEQUENCE [LARGE SCALE GENOMIC DNA]</scope>
    <source>
        <strain evidence="3 4">Pm136co</strain>
    </source>
</reference>
<sequence length="584" mass="62577">MKKLYTTPKALVVSDFKNSCSLYRLFFIKALSLVSVIIFLSNISPASANTQSFNNISNDLSGGTNVLKAIPSSYTMSSKVYRESGSALMGGEDSRKNLRFNIKLQIKVAFDTAFAGREGSKNVEDAFFGINSAFTSLNPQLVEIREPLAIGEKQNNLSQYNDQHENIDSFPFLRSLSRSLGRADEGGTITISANSPLTKISFMNSKGEARTLLDVAAGSIAADSTDVVNGSQLYALGNSVAKSLGGNTSYENGKWTAPSFKVKGVDYNGDVTTSIYDNVSAAFAGVGDSFENVKNEIAKEIAGERSDSLNWSKEDRAFVAQHGENKSSSKLTSLLDGTINNNSTDAVTGKQLHILGNSIAKSLGGNTSYENGTWITPTFTFEGLNSNGDIATATYDNVAAAFSGVGNSFTNVKNEITNQIMHAKNDSLLWSESVHAFVASHSDIPGQIPADGSYNKIKYLQDGDISVYSHDAINGSQLYSFGDSVAKYFGGGASYADGKWTAPSFKVKTIKEDGSDVKEQSYDSVAEAFAGVGASFENIHKEFKTEINKVVGDSLVKKDSETNLITIGKEVEGAEINIANKDSS</sequence>
<evidence type="ECO:0000313" key="3">
    <source>
        <dbReference type="EMBL" id="EJF96292.1"/>
    </source>
</evidence>
<dbReference type="Pfam" id="PF05662">
    <property type="entry name" value="YadA_stalk"/>
    <property type="match status" value="3"/>
</dbReference>
<keyword evidence="1" id="KW-0472">Membrane</keyword>
<dbReference type="Proteomes" id="UP000008948">
    <property type="component" value="Unassembled WGS sequence"/>
</dbReference>
<protein>
    <recommendedName>
        <fullName evidence="2">Trimeric autotransporter adhesin YadA-like stalk domain-containing protein</fullName>
    </recommendedName>
</protein>
<evidence type="ECO:0000313" key="4">
    <source>
        <dbReference type="Proteomes" id="UP000008948"/>
    </source>
</evidence>
<comment type="caution">
    <text evidence="3">The sequence shown here is derived from an EMBL/GenBank/DDBJ whole genome shotgun (WGS) entry which is preliminary data.</text>
</comment>
<feature type="domain" description="Trimeric autotransporter adhesin YadA-like stalk" evidence="2">
    <location>
        <begin position="336"/>
        <end position="371"/>
    </location>
</feature>
<evidence type="ECO:0000259" key="2">
    <source>
        <dbReference type="Pfam" id="PF05662"/>
    </source>
</evidence>
<dbReference type="SUPFAM" id="SSF101967">
    <property type="entry name" value="Adhesin YadA, collagen-binding domain"/>
    <property type="match status" value="1"/>
</dbReference>
<accession>A0ABP2QRF4</accession>
<feature type="non-terminal residue" evidence="3">
    <location>
        <position position="584"/>
    </location>
</feature>
<organism evidence="3 4">
    <name type="scientific">Bartonella vinsonii subsp. arupensis Pm136co</name>
    <dbReference type="NCBI Taxonomy" id="1094561"/>
    <lineage>
        <taxon>Bacteria</taxon>
        <taxon>Pseudomonadati</taxon>
        <taxon>Pseudomonadota</taxon>
        <taxon>Alphaproteobacteria</taxon>
        <taxon>Hyphomicrobiales</taxon>
        <taxon>Bartonellaceae</taxon>
        <taxon>Bartonella</taxon>
    </lineage>
</organism>
<dbReference type="EMBL" id="AIMH01000044">
    <property type="protein sequence ID" value="EJF96292.1"/>
    <property type="molecule type" value="Genomic_DNA"/>
</dbReference>
<proteinExistence type="predicted"/>
<dbReference type="InterPro" id="IPR008635">
    <property type="entry name" value="Coiled_stalk_dom"/>
</dbReference>
<gene>
    <name evidence="3" type="ORF">MEI_01513</name>
</gene>
<dbReference type="Gene3D" id="6.10.250.2030">
    <property type="match status" value="3"/>
</dbReference>
<name>A0ABP2QRF4_BARVI</name>
<feature type="domain" description="Trimeric autotransporter adhesin YadA-like stalk" evidence="2">
    <location>
        <begin position="215"/>
        <end position="252"/>
    </location>
</feature>
<evidence type="ECO:0000256" key="1">
    <source>
        <dbReference type="SAM" id="Phobius"/>
    </source>
</evidence>
<keyword evidence="1" id="KW-1133">Transmembrane helix</keyword>
<dbReference type="InterPro" id="IPR011049">
    <property type="entry name" value="Serralysin-like_metalloprot_C"/>
</dbReference>
<keyword evidence="1" id="KW-0812">Transmembrane</keyword>